<evidence type="ECO:0000256" key="6">
    <source>
        <dbReference type="ARBA" id="ARBA00022927"/>
    </source>
</evidence>
<feature type="compositionally biased region" description="Low complexity" evidence="11">
    <location>
        <begin position="308"/>
        <end position="323"/>
    </location>
</feature>
<proteinExistence type="inferred from homology"/>
<feature type="compositionally biased region" description="Polar residues" evidence="11">
    <location>
        <begin position="89"/>
        <end position="98"/>
    </location>
</feature>
<dbReference type="PANTHER" id="PTHR47219">
    <property type="entry name" value="RAB GTPASE-ACTIVATING PROTEIN 1-LIKE"/>
    <property type="match status" value="1"/>
</dbReference>
<feature type="compositionally biased region" description="Polar residues" evidence="11">
    <location>
        <begin position="483"/>
        <end position="496"/>
    </location>
</feature>
<evidence type="ECO:0000259" key="12">
    <source>
        <dbReference type="PROSITE" id="PS50086"/>
    </source>
</evidence>
<feature type="coiled-coil region" evidence="10">
    <location>
        <begin position="765"/>
        <end position="898"/>
    </location>
</feature>
<reference evidence="13 14" key="1">
    <citation type="journal article" date="2018" name="Nat. Ecol. Evol.">
        <title>Pezizomycetes genomes reveal the molecular basis of ectomycorrhizal truffle lifestyle.</title>
        <authorList>
            <person name="Murat C."/>
            <person name="Payen T."/>
            <person name="Noel B."/>
            <person name="Kuo A."/>
            <person name="Morin E."/>
            <person name="Chen J."/>
            <person name="Kohler A."/>
            <person name="Krizsan K."/>
            <person name="Balestrini R."/>
            <person name="Da Silva C."/>
            <person name="Montanini B."/>
            <person name="Hainaut M."/>
            <person name="Levati E."/>
            <person name="Barry K.W."/>
            <person name="Belfiori B."/>
            <person name="Cichocki N."/>
            <person name="Clum A."/>
            <person name="Dockter R.B."/>
            <person name="Fauchery L."/>
            <person name="Guy J."/>
            <person name="Iotti M."/>
            <person name="Le Tacon F."/>
            <person name="Lindquist E.A."/>
            <person name="Lipzen A."/>
            <person name="Malagnac F."/>
            <person name="Mello A."/>
            <person name="Molinier V."/>
            <person name="Miyauchi S."/>
            <person name="Poulain J."/>
            <person name="Riccioni C."/>
            <person name="Rubini A."/>
            <person name="Sitrit Y."/>
            <person name="Splivallo R."/>
            <person name="Traeger S."/>
            <person name="Wang M."/>
            <person name="Zifcakova L."/>
            <person name="Wipf D."/>
            <person name="Zambonelli A."/>
            <person name="Paolocci F."/>
            <person name="Nowrousian M."/>
            <person name="Ottonello S."/>
            <person name="Baldrian P."/>
            <person name="Spatafora J.W."/>
            <person name="Henrissat B."/>
            <person name="Nagy L.G."/>
            <person name="Aury J.M."/>
            <person name="Wincker P."/>
            <person name="Grigoriev I.V."/>
            <person name="Bonfante P."/>
            <person name="Martin F.M."/>
        </authorList>
    </citation>
    <scope>NUCLEOTIDE SEQUENCE [LARGE SCALE GENOMIC DNA]</scope>
    <source>
        <strain evidence="13 14">RN42</strain>
    </source>
</reference>
<dbReference type="SMART" id="SM00164">
    <property type="entry name" value="TBC"/>
    <property type="match status" value="1"/>
</dbReference>
<evidence type="ECO:0000256" key="8">
    <source>
        <dbReference type="ARBA" id="ARBA00061661"/>
    </source>
</evidence>
<keyword evidence="6" id="KW-0653">Protein transport</keyword>
<evidence type="ECO:0000313" key="13">
    <source>
        <dbReference type="EMBL" id="RPA86236.1"/>
    </source>
</evidence>
<gene>
    <name evidence="13" type="ORF">BJ508DRAFT_148267</name>
</gene>
<keyword evidence="7 10" id="KW-0175">Coiled coil</keyword>
<evidence type="ECO:0000256" key="1">
    <source>
        <dbReference type="ARBA" id="ARBA00004496"/>
    </source>
</evidence>
<feature type="region of interest" description="Disordered" evidence="11">
    <location>
        <begin position="377"/>
        <end position="399"/>
    </location>
</feature>
<dbReference type="Gene3D" id="1.10.8.270">
    <property type="entry name" value="putative rabgap domain of human tbc1 domain family member 14 like domains"/>
    <property type="match status" value="1"/>
</dbReference>
<keyword evidence="3" id="KW-0343">GTPase activation</keyword>
<feature type="compositionally biased region" description="Basic and acidic residues" evidence="11">
    <location>
        <begin position="19"/>
        <end position="38"/>
    </location>
</feature>
<dbReference type="Pfam" id="PF23436">
    <property type="entry name" value="RabGap-TBC_2"/>
    <property type="match status" value="1"/>
</dbReference>
<feature type="compositionally biased region" description="Polar residues" evidence="11">
    <location>
        <begin position="1"/>
        <end position="11"/>
    </location>
</feature>
<keyword evidence="14" id="KW-1185">Reference proteome</keyword>
<dbReference type="FunFam" id="1.10.472.80:FF:000044">
    <property type="entry name" value="GTPase-activating protein GYP5"/>
    <property type="match status" value="1"/>
</dbReference>
<evidence type="ECO:0000256" key="7">
    <source>
        <dbReference type="ARBA" id="ARBA00023054"/>
    </source>
</evidence>
<accession>A0A3N4IKQ8</accession>
<dbReference type="OrthoDB" id="295078at2759"/>
<dbReference type="InterPro" id="IPR035969">
    <property type="entry name" value="Rab-GAP_TBC_sf"/>
</dbReference>
<feature type="compositionally biased region" description="Polar residues" evidence="11">
    <location>
        <begin position="171"/>
        <end position="188"/>
    </location>
</feature>
<evidence type="ECO:0000313" key="14">
    <source>
        <dbReference type="Proteomes" id="UP000275078"/>
    </source>
</evidence>
<dbReference type="SUPFAM" id="SSF47923">
    <property type="entry name" value="Ypt/Rab-GAP domain of gyp1p"/>
    <property type="match status" value="2"/>
</dbReference>
<dbReference type="EMBL" id="ML119650">
    <property type="protein sequence ID" value="RPA86236.1"/>
    <property type="molecule type" value="Genomic_DNA"/>
</dbReference>
<dbReference type="GO" id="GO:0005737">
    <property type="term" value="C:cytoplasm"/>
    <property type="evidence" value="ECO:0007669"/>
    <property type="project" value="UniProtKB-SubCell"/>
</dbReference>
<protein>
    <recommendedName>
        <fullName evidence="9">GTPase-activating protein GYP5</fullName>
    </recommendedName>
</protein>
<feature type="compositionally biased region" description="Polar residues" evidence="11">
    <location>
        <begin position="236"/>
        <end position="247"/>
    </location>
</feature>
<dbReference type="GO" id="GO:0015031">
    <property type="term" value="P:protein transport"/>
    <property type="evidence" value="ECO:0007669"/>
    <property type="project" value="UniProtKB-KW"/>
</dbReference>
<feature type="compositionally biased region" description="Polar residues" evidence="11">
    <location>
        <begin position="295"/>
        <end position="307"/>
    </location>
</feature>
<dbReference type="GO" id="GO:0005096">
    <property type="term" value="F:GTPase activator activity"/>
    <property type="evidence" value="ECO:0007669"/>
    <property type="project" value="UniProtKB-KW"/>
</dbReference>
<feature type="compositionally biased region" description="Pro residues" evidence="11">
    <location>
        <begin position="262"/>
        <end position="272"/>
    </location>
</feature>
<dbReference type="PROSITE" id="PS50086">
    <property type="entry name" value="TBC_RABGAP"/>
    <property type="match status" value="1"/>
</dbReference>
<dbReference type="PANTHER" id="PTHR47219:SF9">
    <property type="entry name" value="GTPASE ACTIVATING PROTEIN AND CENTROSOME-ASSOCIATED, ISOFORM B"/>
    <property type="match status" value="1"/>
</dbReference>
<organism evidence="13 14">
    <name type="scientific">Ascobolus immersus RN42</name>
    <dbReference type="NCBI Taxonomy" id="1160509"/>
    <lineage>
        <taxon>Eukaryota</taxon>
        <taxon>Fungi</taxon>
        <taxon>Dikarya</taxon>
        <taxon>Ascomycota</taxon>
        <taxon>Pezizomycotina</taxon>
        <taxon>Pezizomycetes</taxon>
        <taxon>Pezizales</taxon>
        <taxon>Ascobolaceae</taxon>
        <taxon>Ascobolus</taxon>
    </lineage>
</organism>
<comment type="subcellular location">
    <subcellularLocation>
        <location evidence="1">Cytoplasm</location>
    </subcellularLocation>
</comment>
<feature type="domain" description="Rab-GAP TBC" evidence="12">
    <location>
        <begin position="432"/>
        <end position="667"/>
    </location>
</feature>
<feature type="compositionally biased region" description="Low complexity" evidence="11">
    <location>
        <begin position="381"/>
        <end position="392"/>
    </location>
</feature>
<evidence type="ECO:0000256" key="11">
    <source>
        <dbReference type="SAM" id="MobiDB-lite"/>
    </source>
</evidence>
<evidence type="ECO:0000256" key="4">
    <source>
        <dbReference type="ARBA" id="ARBA00022490"/>
    </source>
</evidence>
<dbReference type="Gene3D" id="1.10.10.750">
    <property type="entry name" value="Ypt/Rab-GAP domain of gyp1p, domain 1"/>
    <property type="match status" value="1"/>
</dbReference>
<name>A0A3N4IKQ8_ASCIM</name>
<evidence type="ECO:0000256" key="5">
    <source>
        <dbReference type="ARBA" id="ARBA00022892"/>
    </source>
</evidence>
<dbReference type="GO" id="GO:0031267">
    <property type="term" value="F:small GTPase binding"/>
    <property type="evidence" value="ECO:0007669"/>
    <property type="project" value="TreeGrafter"/>
</dbReference>
<dbReference type="Proteomes" id="UP000275078">
    <property type="component" value="Unassembled WGS sequence"/>
</dbReference>
<dbReference type="STRING" id="1160509.A0A3N4IKQ8"/>
<comment type="similarity">
    <text evidence="8">Belongs to the GYP5 family.</text>
</comment>
<feature type="compositionally biased region" description="Low complexity" evidence="11">
    <location>
        <begin position="199"/>
        <end position="235"/>
    </location>
</feature>
<evidence type="ECO:0000256" key="9">
    <source>
        <dbReference type="ARBA" id="ARBA00072088"/>
    </source>
</evidence>
<keyword evidence="4" id="KW-0963">Cytoplasm</keyword>
<dbReference type="InterPro" id="IPR000195">
    <property type="entry name" value="Rab-GAP-TBC_dom"/>
</dbReference>
<dbReference type="AlphaFoldDB" id="A0A3N4IKQ8"/>
<evidence type="ECO:0000256" key="10">
    <source>
        <dbReference type="SAM" id="Coils"/>
    </source>
</evidence>
<keyword evidence="2" id="KW-0813">Transport</keyword>
<sequence length="909" mass="99825">MATTLEDNTQGLALPGGLPKDKEEVETVEKVEVSEKRPNPVPSVSDVSFKSGMETATDDDDFADARSEASSRPPSPPPIPPSRSLARHSQATISSYQDSLRETESRSSSPETERTEKDRYSGISLAPVDTSKPMADPTSDAAASIKSPLERKISTESLDEVSLTDEPSVPTPTTINTKDQPTSATSEAGSEADMTPTMSTSADASSNSSILNRFSRSSTSSQATAASTVSKQSSTNTGAFSKLASNFTTPAPTPAPAAAAPAPVPPPPPPVRRSPFSWLRSSSQSTPPKEKVPSVVSTPAASRRQTNSSIMTTTSEVTTGTDSAKNTIAEDMAKGAETLKENFRKIKERELTGAGAANGLETVPKQSVLSSIVAGAGLHMTSPTPDSQTSTPESEEAQEDPIDWDLWQSIVEDPSGAVTASPEHINSAIQAGIPQTIRGTVWQALAQSKSLELEDLYKEVLALPQTATADDARAIFGKYSPISRTAPSSNNSTPNLHTPPLGSPKAGQQLPLGGDRKTIAQLEKTIRKDLGDRTSFGKYKVDQKALLNICKAYALFDPEVGYTQGMTFVATVLLLNMSEEEAFCLFVSLMGRFDLRSMFRDRMKGLELRLYQYDRILEDFEPRLAIHLRRQGIESSLYAAQWFITLFTYKFPLQLVVRVFDLVFSEGLEAAILRFGIVMMQKNAEALLQMDFEGLGPFLKERLFDVYLDLSPSANNVKEAGFFGNGGEKDVYKANALVQDACALKITQQQLHRYEAEWTEAERIKRDTELELEMLRNNNGSLQSRLKRLEDELNELNTEHVALANEMVVKKVENAHLSEENEALAYEVEELKKVVSSQPQEIEDKLRSEMDRILKRNLEVHEEMQNMEEQAAEMEKELINTKMELATVNESYEQLKSRWNELKKSLNEG</sequence>
<feature type="region of interest" description="Disordered" evidence="11">
    <location>
        <begin position="1"/>
        <end position="327"/>
    </location>
</feature>
<keyword evidence="5" id="KW-0931">ER-Golgi transport</keyword>
<dbReference type="Gene3D" id="1.10.472.80">
    <property type="entry name" value="Ypt/Rab-GAP domain of gyp1p, domain 3"/>
    <property type="match status" value="1"/>
</dbReference>
<feature type="region of interest" description="Disordered" evidence="11">
    <location>
        <begin position="483"/>
        <end position="513"/>
    </location>
</feature>
<evidence type="ECO:0000256" key="2">
    <source>
        <dbReference type="ARBA" id="ARBA00022448"/>
    </source>
</evidence>
<dbReference type="InterPro" id="IPR050302">
    <property type="entry name" value="Rab_GAP_TBC_domain"/>
</dbReference>
<dbReference type="GO" id="GO:0016192">
    <property type="term" value="P:vesicle-mediated transport"/>
    <property type="evidence" value="ECO:0007669"/>
    <property type="project" value="UniProtKB-KW"/>
</dbReference>
<feature type="compositionally biased region" description="Basic and acidic residues" evidence="11">
    <location>
        <begin position="99"/>
        <end position="120"/>
    </location>
</feature>
<evidence type="ECO:0000256" key="3">
    <source>
        <dbReference type="ARBA" id="ARBA00022468"/>
    </source>
</evidence>